<organism evidence="3 4">
    <name type="scientific">Miscanthus lutarioriparius</name>
    <dbReference type="NCBI Taxonomy" id="422564"/>
    <lineage>
        <taxon>Eukaryota</taxon>
        <taxon>Viridiplantae</taxon>
        <taxon>Streptophyta</taxon>
        <taxon>Embryophyta</taxon>
        <taxon>Tracheophyta</taxon>
        <taxon>Spermatophyta</taxon>
        <taxon>Magnoliopsida</taxon>
        <taxon>Liliopsida</taxon>
        <taxon>Poales</taxon>
        <taxon>Poaceae</taxon>
        <taxon>PACMAD clade</taxon>
        <taxon>Panicoideae</taxon>
        <taxon>Andropogonodae</taxon>
        <taxon>Andropogoneae</taxon>
        <taxon>Saccharinae</taxon>
        <taxon>Miscanthus</taxon>
    </lineage>
</organism>
<accession>A0A811PCT0</accession>
<dbReference type="PANTHER" id="PTHR35317:SF38">
    <property type="entry name" value="RNA-DIRECTED DNA POLYMERASE"/>
    <property type="match status" value="1"/>
</dbReference>
<evidence type="ECO:0000313" key="3">
    <source>
        <dbReference type="EMBL" id="CAD6239873.1"/>
    </source>
</evidence>
<dbReference type="AlphaFoldDB" id="A0A811PCT0"/>
<feature type="region of interest" description="Disordered" evidence="1">
    <location>
        <begin position="196"/>
        <end position="219"/>
    </location>
</feature>
<name>A0A811PCT0_9POAL</name>
<dbReference type="InterPro" id="IPR025314">
    <property type="entry name" value="DUF4219"/>
</dbReference>
<evidence type="ECO:0000313" key="4">
    <source>
        <dbReference type="Proteomes" id="UP000604825"/>
    </source>
</evidence>
<dbReference type="PANTHER" id="PTHR35317">
    <property type="entry name" value="OS04G0629600 PROTEIN"/>
    <property type="match status" value="1"/>
</dbReference>
<gene>
    <name evidence="3" type="ORF">NCGR_LOCUS26698</name>
</gene>
<feature type="compositionally biased region" description="Basic and acidic residues" evidence="1">
    <location>
        <begin position="43"/>
        <end position="60"/>
    </location>
</feature>
<dbReference type="Pfam" id="PF13961">
    <property type="entry name" value="DUF4219"/>
    <property type="match status" value="1"/>
</dbReference>
<feature type="domain" description="DUF4219" evidence="2">
    <location>
        <begin position="78"/>
        <end position="104"/>
    </location>
</feature>
<dbReference type="EMBL" id="CAJGYO010000006">
    <property type="protein sequence ID" value="CAD6239873.1"/>
    <property type="molecule type" value="Genomic_DNA"/>
</dbReference>
<sequence>MSSPSKPRGRSPSEKKDGSGGSGTKMPKRSPSPSRSPPRRSRTRDPRRSRTRDARRPREIVVERIVREGGSSGTWPQLTRTNYHQWSLRMKLRLQARHLWDAIEYPDTTEYDVDRSALDAICSAVPEDMVPALATKDTAYDAWEAIKTFRIGDDRVRRSTAQTLRAEYENITLRYRRGHRGVRLRLTNITRRMAALGDPERPSRGGLVPTSRRPRYKQR</sequence>
<feature type="region of interest" description="Disordered" evidence="1">
    <location>
        <begin position="1"/>
        <end position="60"/>
    </location>
</feature>
<reference evidence="3" key="1">
    <citation type="submission" date="2020-10" db="EMBL/GenBank/DDBJ databases">
        <authorList>
            <person name="Han B."/>
            <person name="Lu T."/>
            <person name="Zhao Q."/>
            <person name="Huang X."/>
            <person name="Zhao Y."/>
        </authorList>
    </citation>
    <scope>NUCLEOTIDE SEQUENCE</scope>
</reference>
<comment type="caution">
    <text evidence="3">The sequence shown here is derived from an EMBL/GenBank/DDBJ whole genome shotgun (WGS) entry which is preliminary data.</text>
</comment>
<dbReference type="Proteomes" id="UP000604825">
    <property type="component" value="Unassembled WGS sequence"/>
</dbReference>
<dbReference type="OrthoDB" id="906313at2759"/>
<evidence type="ECO:0000256" key="1">
    <source>
        <dbReference type="SAM" id="MobiDB-lite"/>
    </source>
</evidence>
<evidence type="ECO:0000259" key="2">
    <source>
        <dbReference type="Pfam" id="PF13961"/>
    </source>
</evidence>
<keyword evidence="4" id="KW-1185">Reference proteome</keyword>
<protein>
    <recommendedName>
        <fullName evidence="2">DUF4219 domain-containing protein</fullName>
    </recommendedName>
</protein>
<proteinExistence type="predicted"/>